<dbReference type="RefSeq" id="WP_105008883.1">
    <property type="nucleotide sequence ID" value="NZ_CP025013.1"/>
</dbReference>
<evidence type="ECO:0000313" key="1">
    <source>
        <dbReference type="EMBL" id="AUW46230.1"/>
    </source>
</evidence>
<reference evidence="1 2" key="1">
    <citation type="submission" date="2017-11" db="EMBL/GenBank/DDBJ databases">
        <title>Complete genome of Rhizobium leguminosarum Norway, an ineffective micro-symbiont.</title>
        <authorList>
            <person name="Hoffrichter A."/>
            <person name="Liang J."/>
            <person name="Brachmann A."/>
            <person name="Marin M."/>
        </authorList>
    </citation>
    <scope>NUCLEOTIDE SEQUENCE [LARGE SCALE GENOMIC DNA]</scope>
    <source>
        <strain evidence="1 2">Norway</strain>
        <plasmid evidence="2">Plasmid prln1</plasmid>
    </source>
</reference>
<dbReference type="AlphaFoldDB" id="A0A2K9ZDD6"/>
<protein>
    <submittedName>
        <fullName evidence="1">Uncharacterized protein</fullName>
    </submittedName>
</protein>
<geneLocation type="plasmid" evidence="2">
    <name>prln1</name>
</geneLocation>
<keyword evidence="1" id="KW-0614">Plasmid</keyword>
<proteinExistence type="predicted"/>
<dbReference type="EMBL" id="CP025013">
    <property type="protein sequence ID" value="AUW46230.1"/>
    <property type="molecule type" value="Genomic_DNA"/>
</dbReference>
<organism evidence="1 2">
    <name type="scientific">Rhizobium leguminosarum</name>
    <dbReference type="NCBI Taxonomy" id="384"/>
    <lineage>
        <taxon>Bacteria</taxon>
        <taxon>Pseudomonadati</taxon>
        <taxon>Pseudomonadota</taxon>
        <taxon>Alphaproteobacteria</taxon>
        <taxon>Hyphomicrobiales</taxon>
        <taxon>Rhizobiaceae</taxon>
        <taxon>Rhizobium/Agrobacterium group</taxon>
        <taxon>Rhizobium</taxon>
    </lineage>
</organism>
<dbReference type="Proteomes" id="UP000238523">
    <property type="component" value="Plasmid pRLN1"/>
</dbReference>
<name>A0A2K9ZDD6_RHILE</name>
<evidence type="ECO:0000313" key="2">
    <source>
        <dbReference type="Proteomes" id="UP000238523"/>
    </source>
</evidence>
<gene>
    <name evidence="1" type="ORF">CUJ84_pRLN1000775</name>
</gene>
<accession>A0A2K9ZDD6</accession>
<sequence>MPSVEQTIKANLNQEKRDIRDWVADSFNKEILYDEPLSETIEPFVRDGKSEKKLVPDALGSIASWHMRMAMDKSLNEALYPADEIARSGIYRFWHYECAHAVMESDDPAGYKFPMRPFTDVSTMLALGWLSHANRLAETIFDRWDAQTDGNGAVAWKSLPQYLPWLSVKLYKAWRGSDETYDLEPDDGEMADFSPLLEALFDPRPRIFGEALAKAADFHASGCGTDDYDIVNEEELWFFPVELLAACRLRQQRGLDLPPLDYPLFNATPLCRFQNALPVPFDETLAKLLPAYAASTNKLDLKV</sequence>